<keyword evidence="7" id="KW-0436">Ligase</keyword>
<dbReference type="EMBL" id="CP071446">
    <property type="protein sequence ID" value="QTA38905.1"/>
    <property type="molecule type" value="Genomic_DNA"/>
</dbReference>
<feature type="transmembrane region" description="Helical" evidence="5">
    <location>
        <begin position="228"/>
        <end position="246"/>
    </location>
</feature>
<feature type="transmembrane region" description="Helical" evidence="5">
    <location>
        <begin position="31"/>
        <end position="50"/>
    </location>
</feature>
<evidence type="ECO:0000256" key="1">
    <source>
        <dbReference type="ARBA" id="ARBA00004141"/>
    </source>
</evidence>
<evidence type="ECO:0000256" key="2">
    <source>
        <dbReference type="ARBA" id="ARBA00022692"/>
    </source>
</evidence>
<keyword evidence="2 5" id="KW-0812">Transmembrane</keyword>
<keyword evidence="4 5" id="KW-0472">Membrane</keyword>
<keyword evidence="3 5" id="KW-1133">Transmembrane helix</keyword>
<dbReference type="Proteomes" id="UP000671862">
    <property type="component" value="Chromosome"/>
</dbReference>
<feature type="transmembrane region" description="Helical" evidence="5">
    <location>
        <begin position="62"/>
        <end position="82"/>
    </location>
</feature>
<evidence type="ECO:0000313" key="7">
    <source>
        <dbReference type="EMBL" id="QTA38905.1"/>
    </source>
</evidence>
<proteinExistence type="predicted"/>
<sequence length="1094" mass="126526">MFQDILMHITIVLVALFTSQKYTYEFSVPKYAILTLAISVLFTMLVFKWIKEKKISLYLTPAHVLWIGFAIVSIISSFNVLRDNPYYFRRSFDIGLYVLFNAVLAVYFSTVYKDKRRINSLLFTFLITGLFVSVDALINFYTGYDVFLGKVGSPFERASIKATVGNVIFTANYIDMLLPVALYFILSFDPGFGKINSLWKIVLLKITAAFAFIVGVVAVIVSQTRSEYLAIIIMSILYVVFYFVWVKIGKKKDSAFESLKAEKEIMAKKVENFEKILLVTILTFVVIAVVVYNTPNVFTGKGKVNMTSRFSAMASVSSIDERKLSWFTSLELWEDHKIFGSGIGTYQLLSISKMGEYLEKHPELYYGWNNFKRAHNDYFQVLGETGIAGLLLILGVLTVLVYYFFSIPGKLKDRDEILLFLSLSVAIVGFAIQSFFSFPGHLLPNALAATFFASVAIGPYFTRKSHKEIKGIFGIIIGMLLLIITYSSTYLRWNHFISEVYFKKGNSAYLTYVKVLEELPKANSYITQLRNQLKELENLSGRFEYLKPENWKTLKRQEYQRKGLSFNDVDIENQRLSEINKIRSKILSELNQIEAQRKKLPGIADNYYKLAKENLVKSVSLNHTYGKSYFYLASLVAQNPRISELKVALPERYEQIFRQEFDDYQKVIFPEYKHKWLEKIVPFIKNNPAIISKFDFASMQAVIDSIGLYETSLKTFNERNTYKALAMRYHTLHNFSKQLLSIIPSTNTELINYVKKIAVSSFDSYVDYAKLTIYNMPGGWNRFPDWKNPDLAKASVGEDIYRFFAGMTVKLQPPTLLVVRDFLNWLALQEIKAVKYMNLKGIWGVPDGVLDFLHASAFAYYKAGQFQETIYALQKLKKMYKNSYENAEKNIEKYLTFARKEVEKRKSKLEENLEKILKETGAPSAAINFVTKKFETVVMDIFNSFVNYNFLAIETDYMKKLVNEQFTKWYDTRKAGIWSSIAVEKMNQFIKELQKMGFPTSTLLEIKNALKSIIYPTPNINVYERYKRFVAHYQLILNDLNYMAKNLKSTYQEMTDNMWEGVIKDWSEIVMEDGTPLNNKEDILNYLDKIVSNK</sequence>
<feature type="transmembrane region" description="Helical" evidence="5">
    <location>
        <begin position="94"/>
        <end position="112"/>
    </location>
</feature>
<evidence type="ECO:0000313" key="8">
    <source>
        <dbReference type="Proteomes" id="UP000671862"/>
    </source>
</evidence>
<feature type="transmembrane region" description="Helical" evidence="5">
    <location>
        <begin position="121"/>
        <end position="144"/>
    </location>
</feature>
<dbReference type="InterPro" id="IPR007016">
    <property type="entry name" value="O-antigen_ligase-rel_domated"/>
</dbReference>
<dbReference type="Pfam" id="PF04932">
    <property type="entry name" value="Wzy_C"/>
    <property type="match status" value="1"/>
</dbReference>
<feature type="domain" description="O-antigen ligase-related" evidence="6">
    <location>
        <begin position="210"/>
        <end position="394"/>
    </location>
</feature>
<keyword evidence="8" id="KW-1185">Reference proteome</keyword>
<reference evidence="7 8" key="1">
    <citation type="submission" date="2021-03" db="EMBL/GenBank/DDBJ databases">
        <title>Thermosipho ferrireducens sp.nov., an anaerobic thermophilic iron-reducing bacterium isolated from a deep-sea hydrothermal sulfide deposits.</title>
        <authorList>
            <person name="Zeng X."/>
            <person name="Chen Y."/>
            <person name="Shao Z."/>
        </authorList>
    </citation>
    <scope>NUCLEOTIDE SEQUENCE [LARGE SCALE GENOMIC DNA]</scope>
    <source>
        <strain evidence="7 8">JL129W03</strain>
    </source>
</reference>
<gene>
    <name evidence="7" type="ORF">JYK00_03805</name>
</gene>
<feature type="transmembrane region" description="Helical" evidence="5">
    <location>
        <begin position="276"/>
        <end position="294"/>
    </location>
</feature>
<name>A0ABX7SAG5_9BACT</name>
<dbReference type="RefSeq" id="WP_207567622.1">
    <property type="nucleotide sequence ID" value="NZ_CP071446.1"/>
</dbReference>
<evidence type="ECO:0000256" key="3">
    <source>
        <dbReference type="ARBA" id="ARBA00022989"/>
    </source>
</evidence>
<dbReference type="InterPro" id="IPR051533">
    <property type="entry name" value="WaaL-like"/>
</dbReference>
<accession>A0ABX7SAG5</accession>
<evidence type="ECO:0000259" key="6">
    <source>
        <dbReference type="Pfam" id="PF04932"/>
    </source>
</evidence>
<feature type="transmembrane region" description="Helical" evidence="5">
    <location>
        <begin position="442"/>
        <end position="461"/>
    </location>
</feature>
<evidence type="ECO:0000256" key="5">
    <source>
        <dbReference type="SAM" id="Phobius"/>
    </source>
</evidence>
<feature type="transmembrane region" description="Helical" evidence="5">
    <location>
        <begin position="164"/>
        <end position="186"/>
    </location>
</feature>
<organism evidence="7 8">
    <name type="scientific">Thermosipho ferrireducens</name>
    <dbReference type="NCBI Taxonomy" id="2571116"/>
    <lineage>
        <taxon>Bacteria</taxon>
        <taxon>Thermotogati</taxon>
        <taxon>Thermotogota</taxon>
        <taxon>Thermotogae</taxon>
        <taxon>Thermotogales</taxon>
        <taxon>Fervidobacteriaceae</taxon>
        <taxon>Thermosipho</taxon>
    </lineage>
</organism>
<evidence type="ECO:0000256" key="4">
    <source>
        <dbReference type="ARBA" id="ARBA00023136"/>
    </source>
</evidence>
<comment type="subcellular location">
    <subcellularLocation>
        <location evidence="1">Membrane</location>
        <topology evidence="1">Multi-pass membrane protein</topology>
    </subcellularLocation>
</comment>
<feature type="transmembrane region" description="Helical" evidence="5">
    <location>
        <begin position="417"/>
        <end position="436"/>
    </location>
</feature>
<feature type="transmembrane region" description="Helical" evidence="5">
    <location>
        <begin position="473"/>
        <end position="493"/>
    </location>
</feature>
<dbReference type="PANTHER" id="PTHR37422">
    <property type="entry name" value="TEICHURONIC ACID BIOSYNTHESIS PROTEIN TUAE"/>
    <property type="match status" value="1"/>
</dbReference>
<feature type="transmembrane region" description="Helical" evidence="5">
    <location>
        <begin position="198"/>
        <end position="222"/>
    </location>
</feature>
<dbReference type="PANTHER" id="PTHR37422:SF23">
    <property type="entry name" value="TEICHURONIC ACID BIOSYNTHESIS PROTEIN TUAE"/>
    <property type="match status" value="1"/>
</dbReference>
<dbReference type="GO" id="GO:0016874">
    <property type="term" value="F:ligase activity"/>
    <property type="evidence" value="ECO:0007669"/>
    <property type="project" value="UniProtKB-KW"/>
</dbReference>
<protein>
    <submittedName>
        <fullName evidence="7">O-antigen ligase family protein</fullName>
    </submittedName>
</protein>
<feature type="transmembrane region" description="Helical" evidence="5">
    <location>
        <begin position="386"/>
        <end position="405"/>
    </location>
</feature>